<evidence type="ECO:0000256" key="6">
    <source>
        <dbReference type="ARBA" id="ARBA00022989"/>
    </source>
</evidence>
<keyword evidence="15" id="KW-1185">Reference proteome</keyword>
<gene>
    <name evidence="14" type="ORF">A3Q56_07862</name>
</gene>
<evidence type="ECO:0000256" key="2">
    <source>
        <dbReference type="ARBA" id="ARBA00004651"/>
    </source>
</evidence>
<dbReference type="EMBL" id="LWCA01001845">
    <property type="protein sequence ID" value="OAF64426.1"/>
    <property type="molecule type" value="Genomic_DNA"/>
</dbReference>
<organism evidence="14 15">
    <name type="scientific">Intoshia linei</name>
    <dbReference type="NCBI Taxonomy" id="1819745"/>
    <lineage>
        <taxon>Eukaryota</taxon>
        <taxon>Metazoa</taxon>
        <taxon>Spiralia</taxon>
        <taxon>Lophotrochozoa</taxon>
        <taxon>Mesozoa</taxon>
        <taxon>Orthonectida</taxon>
        <taxon>Rhopaluridae</taxon>
        <taxon>Intoshia</taxon>
    </lineage>
</organism>
<dbReference type="GO" id="GO:0005044">
    <property type="term" value="F:scavenger receptor activity"/>
    <property type="evidence" value="ECO:0007669"/>
    <property type="project" value="TreeGrafter"/>
</dbReference>
<keyword evidence="5 13" id="KW-0812">Transmembrane</keyword>
<evidence type="ECO:0000256" key="13">
    <source>
        <dbReference type="SAM" id="Phobius"/>
    </source>
</evidence>
<dbReference type="GO" id="GO:0005901">
    <property type="term" value="C:caveola"/>
    <property type="evidence" value="ECO:0007669"/>
    <property type="project" value="UniProtKB-SubCell"/>
</dbReference>
<dbReference type="InterPro" id="IPR002159">
    <property type="entry name" value="CD36_fam"/>
</dbReference>
<protein>
    <recommendedName>
        <fullName evidence="11">Scavenger receptor class B member 1</fullName>
    </recommendedName>
    <alternativeName>
        <fullName evidence="12">SR-BI</fullName>
    </alternativeName>
</protein>
<evidence type="ECO:0000256" key="4">
    <source>
        <dbReference type="ARBA" id="ARBA00022475"/>
    </source>
</evidence>
<evidence type="ECO:0000256" key="10">
    <source>
        <dbReference type="ARBA" id="ARBA00023180"/>
    </source>
</evidence>
<evidence type="ECO:0000256" key="5">
    <source>
        <dbReference type="ARBA" id="ARBA00022692"/>
    </source>
</evidence>
<proteinExistence type="inferred from homology"/>
<accession>A0A177AQY8</accession>
<name>A0A177AQY8_9BILA</name>
<feature type="transmembrane region" description="Helical" evidence="13">
    <location>
        <begin position="12"/>
        <end position="33"/>
    </location>
</feature>
<comment type="similarity">
    <text evidence="3">Belongs to the CD36 family.</text>
</comment>
<evidence type="ECO:0000256" key="7">
    <source>
        <dbReference type="ARBA" id="ARBA00023136"/>
    </source>
</evidence>
<dbReference type="PRINTS" id="PR01609">
    <property type="entry name" value="CD36FAMILY"/>
</dbReference>
<evidence type="ECO:0000256" key="11">
    <source>
        <dbReference type="ARBA" id="ARBA00040821"/>
    </source>
</evidence>
<keyword evidence="10" id="KW-0325">Glycoprotein</keyword>
<evidence type="ECO:0000256" key="12">
    <source>
        <dbReference type="ARBA" id="ARBA00042244"/>
    </source>
</evidence>
<dbReference type="Proteomes" id="UP000078046">
    <property type="component" value="Unassembled WGS sequence"/>
</dbReference>
<evidence type="ECO:0000313" key="15">
    <source>
        <dbReference type="Proteomes" id="UP000078046"/>
    </source>
</evidence>
<sequence length="311" mass="36287">MKMTCSCKRCCIFSILAFSLLILIFGLVTWLVLPTLISKLVRKNLIISTKSSIYDMWVKPTVPIYFTFEFFIVTNRDDIFKGEKPILKKTGPYVYIKERIKKNVVFNSNETVSFNYQNFYYFQKNLSIGPETDMYVFVDFVTAASLSVHYYANETGKMDVFTIFDYPFNTQFFMNMSVNQYIFGYQHPAMMKLNKMYRMHETTEFGVLADDTLRNGSFSKTFEVWTGSDNVHPIGEFASWDYKNYLTYWNTKESNMINGTDGSSWSPGIKRDDILQLFSPELCRSVSLAYENDSSVLGISTFKFVFFIQRL</sequence>
<dbReference type="AlphaFoldDB" id="A0A177AQY8"/>
<comment type="caution">
    <text evidence="14">The sequence shown here is derived from an EMBL/GenBank/DDBJ whole genome shotgun (WGS) entry which is preliminary data.</text>
</comment>
<evidence type="ECO:0000313" key="14">
    <source>
        <dbReference type="EMBL" id="OAF64426.1"/>
    </source>
</evidence>
<dbReference type="PANTHER" id="PTHR11923:SF110">
    <property type="entry name" value="SCAVENGER RECEPTOR CLASS B MEMBER 1"/>
    <property type="match status" value="1"/>
</dbReference>
<comment type="subcellular location">
    <subcellularLocation>
        <location evidence="2">Cell membrane</location>
        <topology evidence="2">Multi-pass membrane protein</topology>
    </subcellularLocation>
    <subcellularLocation>
        <location evidence="1">Membrane</location>
        <location evidence="1">Caveola</location>
        <topology evidence="1">Multi-pass membrane protein</topology>
    </subcellularLocation>
</comment>
<dbReference type="Pfam" id="PF01130">
    <property type="entry name" value="CD36"/>
    <property type="match status" value="1"/>
</dbReference>
<evidence type="ECO:0000256" key="3">
    <source>
        <dbReference type="ARBA" id="ARBA00010532"/>
    </source>
</evidence>
<keyword evidence="9" id="KW-0675">Receptor</keyword>
<evidence type="ECO:0000256" key="8">
    <source>
        <dbReference type="ARBA" id="ARBA00023157"/>
    </source>
</evidence>
<evidence type="ECO:0000256" key="9">
    <source>
        <dbReference type="ARBA" id="ARBA00023170"/>
    </source>
</evidence>
<keyword evidence="6 13" id="KW-1133">Transmembrane helix</keyword>
<reference evidence="14 15" key="1">
    <citation type="submission" date="2016-04" db="EMBL/GenBank/DDBJ databases">
        <title>The genome of Intoshia linei affirms orthonectids as highly simplified spiralians.</title>
        <authorList>
            <person name="Mikhailov K.V."/>
            <person name="Slusarev G.S."/>
            <person name="Nikitin M.A."/>
            <person name="Logacheva M.D."/>
            <person name="Penin A."/>
            <person name="Aleoshin V."/>
            <person name="Panchin Y.V."/>
        </authorList>
    </citation>
    <scope>NUCLEOTIDE SEQUENCE [LARGE SCALE GENOMIC DNA]</scope>
    <source>
        <strain evidence="14">Intl2013</strain>
        <tissue evidence="14">Whole animal</tissue>
    </source>
</reference>
<keyword evidence="7 13" id="KW-0472">Membrane</keyword>
<dbReference type="PANTHER" id="PTHR11923">
    <property type="entry name" value="SCAVENGER RECEPTOR CLASS B TYPE-1 SR-B1"/>
    <property type="match status" value="1"/>
</dbReference>
<dbReference type="OrthoDB" id="18585at2759"/>
<keyword evidence="4" id="KW-1003">Cell membrane</keyword>
<keyword evidence="8" id="KW-1015">Disulfide bond</keyword>
<dbReference type="GO" id="GO:0005737">
    <property type="term" value="C:cytoplasm"/>
    <property type="evidence" value="ECO:0007669"/>
    <property type="project" value="TreeGrafter"/>
</dbReference>
<evidence type="ECO:0000256" key="1">
    <source>
        <dbReference type="ARBA" id="ARBA00004189"/>
    </source>
</evidence>